<sequence>MPMDSIKSPFIVKGYKHGNIYYITQNDRGRYNLYQLICVDSLKDNFNCINNRLPGLFKQAVLGSKVVLPFPNEKHPGFLIMRNMSFFQMNAFRLALKRRERVHIPPFWCV</sequence>
<protein>
    <submittedName>
        <fullName evidence="1">Uncharacterized protein</fullName>
    </submittedName>
</protein>
<dbReference type="EMBL" id="NPCC01000030">
    <property type="protein sequence ID" value="PAE87718.1"/>
    <property type="molecule type" value="Genomic_DNA"/>
</dbReference>
<dbReference type="AlphaFoldDB" id="A0A268NWC0"/>
<evidence type="ECO:0000313" key="1">
    <source>
        <dbReference type="EMBL" id="PAE87718.1"/>
    </source>
</evidence>
<gene>
    <name evidence="1" type="ORF">CHH72_16915</name>
</gene>
<evidence type="ECO:0000313" key="2">
    <source>
        <dbReference type="Proteomes" id="UP000216207"/>
    </source>
</evidence>
<dbReference type="Proteomes" id="UP000216207">
    <property type="component" value="Unassembled WGS sequence"/>
</dbReference>
<accession>A0A268NWC0</accession>
<organism evidence="1 2">
    <name type="scientific">Shouchella clausii</name>
    <name type="common">Alkalihalobacillus clausii</name>
    <dbReference type="NCBI Taxonomy" id="79880"/>
    <lineage>
        <taxon>Bacteria</taxon>
        <taxon>Bacillati</taxon>
        <taxon>Bacillota</taxon>
        <taxon>Bacilli</taxon>
        <taxon>Bacillales</taxon>
        <taxon>Bacillaceae</taxon>
        <taxon>Shouchella</taxon>
    </lineage>
</organism>
<reference evidence="1 2" key="1">
    <citation type="submission" date="2017-07" db="EMBL/GenBank/DDBJ databases">
        <title>Isolation and whole genome analysis of endospore-forming bacteria from heroin.</title>
        <authorList>
            <person name="Kalinowski J."/>
            <person name="Ahrens B."/>
            <person name="Al-Dilaimi A."/>
            <person name="Winkler A."/>
            <person name="Wibberg D."/>
            <person name="Schleenbecker U."/>
            <person name="Ruckert C."/>
            <person name="Wolfel R."/>
            <person name="Grass G."/>
        </authorList>
    </citation>
    <scope>NUCLEOTIDE SEQUENCE [LARGE SCALE GENOMIC DNA]</scope>
    <source>
        <strain evidence="1 2">7539</strain>
    </source>
</reference>
<comment type="caution">
    <text evidence="1">The sequence shown here is derived from an EMBL/GenBank/DDBJ whole genome shotgun (WGS) entry which is preliminary data.</text>
</comment>
<name>A0A268NWC0_SHOCL</name>
<proteinExistence type="predicted"/>